<keyword evidence="3" id="KW-1185">Reference proteome</keyword>
<organism evidence="2 3">
    <name type="scientific">Characodon lateralis</name>
    <dbReference type="NCBI Taxonomy" id="208331"/>
    <lineage>
        <taxon>Eukaryota</taxon>
        <taxon>Metazoa</taxon>
        <taxon>Chordata</taxon>
        <taxon>Craniata</taxon>
        <taxon>Vertebrata</taxon>
        <taxon>Euteleostomi</taxon>
        <taxon>Actinopterygii</taxon>
        <taxon>Neopterygii</taxon>
        <taxon>Teleostei</taxon>
        <taxon>Neoteleostei</taxon>
        <taxon>Acanthomorphata</taxon>
        <taxon>Ovalentaria</taxon>
        <taxon>Atherinomorphae</taxon>
        <taxon>Cyprinodontiformes</taxon>
        <taxon>Goodeidae</taxon>
        <taxon>Characodon</taxon>
    </lineage>
</organism>
<sequence length="93" mass="9923">MSLANPAHPPTTSLAPAPKALSLKPKHLVGQFLNCFKSLSVLQAAHLRAYPGPSSSTYLPLQALNNPLLELDSSPPSSDDSGSSSRSIYYFQK</sequence>
<protein>
    <submittedName>
        <fullName evidence="2">Uncharacterized protein</fullName>
    </submittedName>
</protein>
<name>A0ABU7DKD8_9TELE</name>
<proteinExistence type="predicted"/>
<dbReference type="EMBL" id="JAHUTJ010028150">
    <property type="protein sequence ID" value="MED6275558.1"/>
    <property type="molecule type" value="Genomic_DNA"/>
</dbReference>
<evidence type="ECO:0000313" key="3">
    <source>
        <dbReference type="Proteomes" id="UP001352852"/>
    </source>
</evidence>
<feature type="compositionally biased region" description="Low complexity" evidence="1">
    <location>
        <begin position="69"/>
        <end position="87"/>
    </location>
</feature>
<evidence type="ECO:0000256" key="1">
    <source>
        <dbReference type="SAM" id="MobiDB-lite"/>
    </source>
</evidence>
<feature type="region of interest" description="Disordered" evidence="1">
    <location>
        <begin position="69"/>
        <end position="93"/>
    </location>
</feature>
<accession>A0ABU7DKD8</accession>
<evidence type="ECO:0000313" key="2">
    <source>
        <dbReference type="EMBL" id="MED6275558.1"/>
    </source>
</evidence>
<comment type="caution">
    <text evidence="2">The sequence shown here is derived from an EMBL/GenBank/DDBJ whole genome shotgun (WGS) entry which is preliminary data.</text>
</comment>
<dbReference type="Proteomes" id="UP001352852">
    <property type="component" value="Unassembled WGS sequence"/>
</dbReference>
<gene>
    <name evidence="2" type="ORF">CHARACLAT_027741</name>
</gene>
<reference evidence="2 3" key="1">
    <citation type="submission" date="2021-06" db="EMBL/GenBank/DDBJ databases">
        <authorList>
            <person name="Palmer J.M."/>
        </authorList>
    </citation>
    <scope>NUCLEOTIDE SEQUENCE [LARGE SCALE GENOMIC DNA]</scope>
    <source>
        <strain evidence="2 3">CL_MEX2019</strain>
        <tissue evidence="2">Muscle</tissue>
    </source>
</reference>